<reference evidence="1 2" key="2">
    <citation type="journal article" date="2022" name="Mol. Ecol. Resour.">
        <title>The genomes of chicory, endive, great burdock and yacon provide insights into Asteraceae paleo-polyploidization history and plant inulin production.</title>
        <authorList>
            <person name="Fan W."/>
            <person name="Wang S."/>
            <person name="Wang H."/>
            <person name="Wang A."/>
            <person name="Jiang F."/>
            <person name="Liu H."/>
            <person name="Zhao H."/>
            <person name="Xu D."/>
            <person name="Zhang Y."/>
        </authorList>
    </citation>
    <scope>NUCLEOTIDE SEQUENCE [LARGE SCALE GENOMIC DNA]</scope>
    <source>
        <strain evidence="2">cv. Punajuju</strain>
        <tissue evidence="1">Leaves</tissue>
    </source>
</reference>
<dbReference type="Proteomes" id="UP001055811">
    <property type="component" value="Linkage Group LG05"/>
</dbReference>
<proteinExistence type="predicted"/>
<evidence type="ECO:0000313" key="2">
    <source>
        <dbReference type="Proteomes" id="UP001055811"/>
    </source>
</evidence>
<dbReference type="EMBL" id="CM042013">
    <property type="protein sequence ID" value="KAI3740986.1"/>
    <property type="molecule type" value="Genomic_DNA"/>
</dbReference>
<protein>
    <submittedName>
        <fullName evidence="1">Uncharacterized protein</fullName>
    </submittedName>
</protein>
<keyword evidence="2" id="KW-1185">Reference proteome</keyword>
<reference evidence="2" key="1">
    <citation type="journal article" date="2022" name="Mol. Ecol. Resour.">
        <title>The genomes of chicory, endive, great burdock and yacon provide insights into Asteraceae palaeo-polyploidization history and plant inulin production.</title>
        <authorList>
            <person name="Fan W."/>
            <person name="Wang S."/>
            <person name="Wang H."/>
            <person name="Wang A."/>
            <person name="Jiang F."/>
            <person name="Liu H."/>
            <person name="Zhao H."/>
            <person name="Xu D."/>
            <person name="Zhang Y."/>
        </authorList>
    </citation>
    <scope>NUCLEOTIDE SEQUENCE [LARGE SCALE GENOMIC DNA]</scope>
    <source>
        <strain evidence="2">cv. Punajuju</strain>
    </source>
</reference>
<name>A0ACB9D394_CICIN</name>
<evidence type="ECO:0000313" key="1">
    <source>
        <dbReference type="EMBL" id="KAI3740986.1"/>
    </source>
</evidence>
<gene>
    <name evidence="1" type="ORF">L2E82_31461</name>
</gene>
<accession>A0ACB9D394</accession>
<organism evidence="1 2">
    <name type="scientific">Cichorium intybus</name>
    <name type="common">Chicory</name>
    <dbReference type="NCBI Taxonomy" id="13427"/>
    <lineage>
        <taxon>Eukaryota</taxon>
        <taxon>Viridiplantae</taxon>
        <taxon>Streptophyta</taxon>
        <taxon>Embryophyta</taxon>
        <taxon>Tracheophyta</taxon>
        <taxon>Spermatophyta</taxon>
        <taxon>Magnoliopsida</taxon>
        <taxon>eudicotyledons</taxon>
        <taxon>Gunneridae</taxon>
        <taxon>Pentapetalae</taxon>
        <taxon>asterids</taxon>
        <taxon>campanulids</taxon>
        <taxon>Asterales</taxon>
        <taxon>Asteraceae</taxon>
        <taxon>Cichorioideae</taxon>
        <taxon>Cichorieae</taxon>
        <taxon>Cichoriinae</taxon>
        <taxon>Cichorium</taxon>
    </lineage>
</organism>
<sequence>MQSPEMQSDGVDAKSAELQSDGADAAPEMESEKQSPGCSTGEDDLFLHRLHGVAPFSAIISFARSMLRSAVGEIADSIQHG</sequence>
<comment type="caution">
    <text evidence="1">The sequence shown here is derived from an EMBL/GenBank/DDBJ whole genome shotgun (WGS) entry which is preliminary data.</text>
</comment>